<dbReference type="EMBL" id="CAID01000001">
    <property type="protein sequence ID" value="CEF96939.1"/>
    <property type="molecule type" value="Genomic_DNA"/>
</dbReference>
<dbReference type="Proteomes" id="UP000009170">
    <property type="component" value="Unassembled WGS sequence"/>
</dbReference>
<proteinExistence type="predicted"/>
<dbReference type="PANTHER" id="PTHR20953:SF3">
    <property type="entry name" value="P-LOOP CONTAINING NUCLEOSIDE TRIPHOSPHATE HYDROLASES SUPERFAMILY PROTEIN"/>
    <property type="match status" value="1"/>
</dbReference>
<gene>
    <name evidence="5" type="ORF">OT_ostta01g06680</name>
</gene>
<accession>A0A090M4M3</accession>
<protein>
    <submittedName>
        <fullName evidence="5">P-loop containing nucleoside triphosphate hydrolase</fullName>
    </submittedName>
</protein>
<evidence type="ECO:0000259" key="4">
    <source>
        <dbReference type="SMART" id="SM00382"/>
    </source>
</evidence>
<dbReference type="Pfam" id="PF19568">
    <property type="entry name" value="Spore_III_AA"/>
    <property type="match status" value="1"/>
</dbReference>
<feature type="compositionally biased region" description="Basic and acidic residues" evidence="3">
    <location>
        <begin position="474"/>
        <end position="486"/>
    </location>
</feature>
<dbReference type="FunCoup" id="A0A090M4M3">
    <property type="interactions" value="284"/>
</dbReference>
<dbReference type="InterPro" id="IPR045735">
    <property type="entry name" value="Spore_III_AA_AAA+_ATPase"/>
</dbReference>
<sequence>MSTSSTIATSGVTTSTRCDVASRWHRGSLFRRTVGVRRTVATSYGETVGDVDVASGPQLKTVDVLAARRRATLRAVTNEEEIALLLDAAPARVRDALGADDRRLELSEIVLDVGRLPTARFPDGDTTIGDEMVTYDDLARLMDKVGDFGRDNRAGINGTLHRVSAIRNRYGKVVGATCRVGRSISGSAALIRDILEAETSVSAMNASILLLGRPGVGKTTAIREISRILAEEHHRRVVIVDTSNEIAGDGDVPHKGIGSARRMQVPTASEQHLVLIEAVENHTPETIVVDEVGTEAEANACRTIAERGVQLIGTAHGHTLENVLKNPSLCDLIGGVVSVTLGDDEARRRGVQKSVLEREGPPTFTIAVEMLDVGTWRVHTDVAASVDALLAGQSPMTELRTLNADGSVTAEAEYTSRRTPSAYGHVQAAYNPAESRLSTSPRTQLRSSSEWAAMELTSSSLSSLSSNKIGSAQDQDRRSEDVRDVGETDDDEEVGCSPNALRVFPFKVSREALERVMSSMGLSERVCLVDLLEDASVVVAPKSQVKTSTWLRHAARARGMPIYAVRADNSAQLVRALQAMLGITGAGDGIGNASQEAQQTGIRASSTADETDALEEVRMAVEQLVIPHREPVELLPRSNRIIAMQQALVDTYSLSHSAIGEGNERRLRIEYEYNKLQ</sequence>
<feature type="region of interest" description="Disordered" evidence="3">
    <location>
        <begin position="463"/>
        <end position="496"/>
    </location>
</feature>
<comment type="caution">
    <text evidence="5">The sequence shown here is derived from an EMBL/GenBank/DDBJ whole genome shotgun (WGS) entry which is preliminary data.</text>
</comment>
<dbReference type="PANTHER" id="PTHR20953">
    <property type="entry name" value="KINASE-RELATED"/>
    <property type="match status" value="1"/>
</dbReference>
<dbReference type="InterPro" id="IPR034081">
    <property type="entry name" value="R3H_AAA"/>
</dbReference>
<dbReference type="InterPro" id="IPR003593">
    <property type="entry name" value="AAA+_ATPase"/>
</dbReference>
<dbReference type="InParanoid" id="A0A090M4M3"/>
<reference evidence="5 6" key="2">
    <citation type="journal article" date="2014" name="BMC Genomics">
        <title>An improved genome of the model marine alga Ostreococcus tauri unfolds by assessing Illumina de novo assemblies.</title>
        <authorList>
            <person name="Blanc-Mathieu R."/>
            <person name="Verhelst B."/>
            <person name="Derelle E."/>
            <person name="Rombauts S."/>
            <person name="Bouget F.Y."/>
            <person name="Carre I."/>
            <person name="Chateau A."/>
            <person name="Eyre-Walker A."/>
            <person name="Grimsley N."/>
            <person name="Moreau H."/>
            <person name="Piegu B."/>
            <person name="Rivals E."/>
            <person name="Schackwitz W."/>
            <person name="Van de Peer Y."/>
            <person name="Piganeau G."/>
        </authorList>
    </citation>
    <scope>NUCLEOTIDE SEQUENCE [LARGE SCALE GENOMIC DNA]</scope>
    <source>
        <strain evidence="6">OTTH 0595 / CCAP 157/2 / RCC745</strain>
    </source>
</reference>
<dbReference type="AlphaFoldDB" id="A0A090M4M3"/>
<keyword evidence="1" id="KW-0547">Nucleotide-binding</keyword>
<dbReference type="RefSeq" id="XP_022838390.1">
    <property type="nucleotide sequence ID" value="XM_022985524.1"/>
</dbReference>
<evidence type="ECO:0000256" key="1">
    <source>
        <dbReference type="ARBA" id="ARBA00022741"/>
    </source>
</evidence>
<reference evidence="6" key="1">
    <citation type="journal article" date="2006" name="Proc. Natl. Acad. Sci. U.S.A.">
        <title>Genome analysis of the smallest free-living eukaryote Ostreococcus tauri unveils many unique features.</title>
        <authorList>
            <person name="Derelle E."/>
            <person name="Ferraz C."/>
            <person name="Rombauts S."/>
            <person name="Rouze P."/>
            <person name="Worden A.Z."/>
            <person name="Robbens S."/>
            <person name="Partensky F."/>
            <person name="Degroeve S."/>
            <person name="Echeynie S."/>
            <person name="Cooke R."/>
            <person name="Saeys Y."/>
            <person name="Wuyts J."/>
            <person name="Jabbari K."/>
            <person name="Bowler C."/>
            <person name="Panaud O."/>
            <person name="Piegu B."/>
            <person name="Ball S.G."/>
            <person name="Ral J.-P."/>
            <person name="Bouget F.-Y."/>
            <person name="Piganeau G."/>
            <person name="De Baets B."/>
            <person name="Picard A."/>
            <person name="Delseny M."/>
            <person name="Demaille J."/>
            <person name="Van de Peer Y."/>
            <person name="Moreau H."/>
        </authorList>
    </citation>
    <scope>NUCLEOTIDE SEQUENCE [LARGE SCALE GENOMIC DNA]</scope>
    <source>
        <strain evidence="6">OTTH 0595 / CCAP 157/2 / RCC745</strain>
    </source>
</reference>
<dbReference type="SMART" id="SM00382">
    <property type="entry name" value="AAA"/>
    <property type="match status" value="1"/>
</dbReference>
<name>A0A090M4M3_OSTTA</name>
<organism evidence="5 6">
    <name type="scientific">Ostreococcus tauri</name>
    <name type="common">Marine green alga</name>
    <dbReference type="NCBI Taxonomy" id="70448"/>
    <lineage>
        <taxon>Eukaryota</taxon>
        <taxon>Viridiplantae</taxon>
        <taxon>Chlorophyta</taxon>
        <taxon>Mamiellophyceae</taxon>
        <taxon>Mamiellales</taxon>
        <taxon>Bathycoccaceae</taxon>
        <taxon>Ostreococcus</taxon>
    </lineage>
</organism>
<dbReference type="InterPro" id="IPR058670">
    <property type="entry name" value="PTPase_dom"/>
</dbReference>
<dbReference type="OrthoDB" id="496493at2759"/>
<evidence type="ECO:0000313" key="6">
    <source>
        <dbReference type="Proteomes" id="UP000009170"/>
    </source>
</evidence>
<keyword evidence="6" id="KW-1185">Reference proteome</keyword>
<dbReference type="GeneID" id="34945567"/>
<dbReference type="CDD" id="cd02645">
    <property type="entry name" value="R3H_AAA"/>
    <property type="match status" value="1"/>
</dbReference>
<dbReference type="Gene3D" id="3.40.50.300">
    <property type="entry name" value="P-loop containing nucleotide triphosphate hydrolases"/>
    <property type="match status" value="1"/>
</dbReference>
<dbReference type="STRING" id="70448.A0A090M4M3"/>
<dbReference type="KEGG" id="ota:OT_ostta01g06680"/>
<dbReference type="CDD" id="cd00009">
    <property type="entry name" value="AAA"/>
    <property type="match status" value="1"/>
</dbReference>
<dbReference type="GO" id="GO:0016787">
    <property type="term" value="F:hydrolase activity"/>
    <property type="evidence" value="ECO:0007669"/>
    <property type="project" value="UniProtKB-KW"/>
</dbReference>
<dbReference type="SUPFAM" id="SSF52540">
    <property type="entry name" value="P-loop containing nucleoside triphosphate hydrolases"/>
    <property type="match status" value="1"/>
</dbReference>
<evidence type="ECO:0000256" key="3">
    <source>
        <dbReference type="SAM" id="MobiDB-lite"/>
    </source>
</evidence>
<dbReference type="InterPro" id="IPR027417">
    <property type="entry name" value="P-loop_NTPase"/>
</dbReference>
<dbReference type="GO" id="GO:0005524">
    <property type="term" value="F:ATP binding"/>
    <property type="evidence" value="ECO:0007669"/>
    <property type="project" value="UniProtKB-KW"/>
</dbReference>
<feature type="domain" description="AAA+ ATPase" evidence="4">
    <location>
        <begin position="204"/>
        <end position="338"/>
    </location>
</feature>
<evidence type="ECO:0000256" key="2">
    <source>
        <dbReference type="ARBA" id="ARBA00022840"/>
    </source>
</evidence>
<evidence type="ECO:0000313" key="5">
    <source>
        <dbReference type="EMBL" id="CEF96939.1"/>
    </source>
</evidence>
<keyword evidence="2" id="KW-0067">ATP-binding</keyword>
<dbReference type="Pfam" id="PF25516">
    <property type="entry name" value="PTPase"/>
    <property type="match status" value="1"/>
</dbReference>
<keyword evidence="5" id="KW-0378">Hydrolase</keyword>